<keyword evidence="4" id="KW-1185">Reference proteome</keyword>
<keyword evidence="1" id="KW-0479">Metal-binding</keyword>
<dbReference type="OMA" id="RPYHAAG"/>
<dbReference type="InterPro" id="IPR005299">
    <property type="entry name" value="MeTrfase_7"/>
</dbReference>
<dbReference type="HOGENOM" id="CLU_058489_0_0_1"/>
<gene>
    <name evidence="3" type="ORF">H072_5963</name>
</gene>
<dbReference type="OrthoDB" id="1523883at2759"/>
<dbReference type="InterPro" id="IPR029063">
    <property type="entry name" value="SAM-dependent_MTases_sf"/>
</dbReference>
<dbReference type="EMBL" id="AQGS01000433">
    <property type="protein sequence ID" value="EPS40216.1"/>
    <property type="molecule type" value="Genomic_DNA"/>
</dbReference>
<evidence type="ECO:0000313" key="3">
    <source>
        <dbReference type="EMBL" id="EPS40216.1"/>
    </source>
</evidence>
<organism evidence="3 4">
    <name type="scientific">Dactylellina haptotyla (strain CBS 200.50)</name>
    <name type="common">Nematode-trapping fungus</name>
    <name type="synonym">Monacrosporium haptotylum</name>
    <dbReference type="NCBI Taxonomy" id="1284197"/>
    <lineage>
        <taxon>Eukaryota</taxon>
        <taxon>Fungi</taxon>
        <taxon>Dikarya</taxon>
        <taxon>Ascomycota</taxon>
        <taxon>Pezizomycotina</taxon>
        <taxon>Orbiliomycetes</taxon>
        <taxon>Orbiliales</taxon>
        <taxon>Orbiliaceae</taxon>
        <taxon>Dactylellina</taxon>
    </lineage>
</organism>
<dbReference type="SUPFAM" id="SSF53335">
    <property type="entry name" value="S-adenosyl-L-methionine-dependent methyltransferases"/>
    <property type="match status" value="1"/>
</dbReference>
<evidence type="ECO:0000256" key="2">
    <source>
        <dbReference type="ARBA" id="ARBA00022842"/>
    </source>
</evidence>
<sequence>MVEKTSSLPARDNTLAMAGCNTYNENCGQQHQAMEASLPLFADINLSCLGPNISIADYGCSQGATSLHVMQRIVAGLPPRSVATLLFNDLPSNDFNSLIKLLSNLAPNPTTSMHPFIVPNSFYNHVFPPSTIDIAFALSAVHWLRELPPPKLPTETTEEYLSKRASRNDVSSHKDLVCFLNLRGYEIKPGGKFVLASPSPIADDSDGRKTGNTKLRLAIFRAMDILMEAGKLPSDASAGVYPPAHVHTKESLYAAVAETKMAWTIEDLYYRVVPHPAYIIMLDAQARAGSDETKKVAAAEVYAAVIVDWFLAVLKPFMLKWWIERGLTEDKGEMVFQECSQLAKKEVMRNGGVSYSVAQDYVFARLRRE</sequence>
<reference evidence="3 4" key="1">
    <citation type="journal article" date="2013" name="PLoS Genet.">
        <title>Genomic mechanisms accounting for the adaptation to parasitism in nematode-trapping fungi.</title>
        <authorList>
            <person name="Meerupati T."/>
            <person name="Andersson K.M."/>
            <person name="Friman E."/>
            <person name="Kumar D."/>
            <person name="Tunlid A."/>
            <person name="Ahren D."/>
        </authorList>
    </citation>
    <scope>NUCLEOTIDE SEQUENCE [LARGE SCALE GENOMIC DNA]</scope>
    <source>
        <strain evidence="3 4">CBS 200.50</strain>
    </source>
</reference>
<dbReference type="Pfam" id="PF03492">
    <property type="entry name" value="Methyltransf_7"/>
    <property type="match status" value="1"/>
</dbReference>
<keyword evidence="2" id="KW-0460">Magnesium</keyword>
<dbReference type="Proteomes" id="UP000015100">
    <property type="component" value="Unassembled WGS sequence"/>
</dbReference>
<reference evidence="4" key="2">
    <citation type="submission" date="2013-04" db="EMBL/GenBank/DDBJ databases">
        <title>Genomic mechanisms accounting for the adaptation to parasitism in nematode-trapping fungi.</title>
        <authorList>
            <person name="Ahren D.G."/>
        </authorList>
    </citation>
    <scope>NUCLEOTIDE SEQUENCE [LARGE SCALE GENOMIC DNA]</scope>
    <source>
        <strain evidence="4">CBS 200.50</strain>
    </source>
</reference>
<proteinExistence type="predicted"/>
<evidence type="ECO:0000313" key="4">
    <source>
        <dbReference type="Proteomes" id="UP000015100"/>
    </source>
</evidence>
<dbReference type="eggNOG" id="ENOG502QQYU">
    <property type="taxonomic scope" value="Eukaryota"/>
</dbReference>
<dbReference type="AlphaFoldDB" id="S8AGD9"/>
<dbReference type="Gene3D" id="3.40.50.150">
    <property type="entry name" value="Vaccinia Virus protein VP39"/>
    <property type="match status" value="1"/>
</dbReference>
<comment type="caution">
    <text evidence="3">The sequence shown here is derived from an EMBL/GenBank/DDBJ whole genome shotgun (WGS) entry which is preliminary data.</text>
</comment>
<protein>
    <recommendedName>
        <fullName evidence="5">S-adenosyl-L-methionine-dependent methyltransferase</fullName>
    </recommendedName>
</protein>
<evidence type="ECO:0000256" key="1">
    <source>
        <dbReference type="ARBA" id="ARBA00022723"/>
    </source>
</evidence>
<dbReference type="Gene3D" id="1.10.1200.270">
    <property type="entry name" value="Methyltransferase, alpha-helical capping domain"/>
    <property type="match status" value="1"/>
</dbReference>
<evidence type="ECO:0008006" key="5">
    <source>
        <dbReference type="Google" id="ProtNLM"/>
    </source>
</evidence>
<accession>S8AGD9</accession>
<name>S8AGD9_DACHA</name>
<dbReference type="GO" id="GO:0008168">
    <property type="term" value="F:methyltransferase activity"/>
    <property type="evidence" value="ECO:0007669"/>
    <property type="project" value="InterPro"/>
</dbReference>
<dbReference type="GO" id="GO:0046872">
    <property type="term" value="F:metal ion binding"/>
    <property type="evidence" value="ECO:0007669"/>
    <property type="project" value="UniProtKB-KW"/>
</dbReference>
<dbReference type="PANTHER" id="PTHR31009">
    <property type="entry name" value="S-ADENOSYL-L-METHIONINE:CARBOXYL METHYLTRANSFERASE FAMILY PROTEIN"/>
    <property type="match status" value="1"/>
</dbReference>
<dbReference type="InterPro" id="IPR042086">
    <property type="entry name" value="MeTrfase_capping"/>
</dbReference>